<keyword evidence="5" id="KW-0325">Glycoprotein</keyword>
<protein>
    <submittedName>
        <fullName evidence="9">MFS multidrug transporter</fullName>
    </submittedName>
</protein>
<evidence type="ECO:0000256" key="2">
    <source>
        <dbReference type="ARBA" id="ARBA00022692"/>
    </source>
</evidence>
<keyword evidence="4 7" id="KW-0472">Membrane</keyword>
<keyword evidence="10" id="KW-1185">Reference proteome</keyword>
<dbReference type="InterPro" id="IPR011701">
    <property type="entry name" value="MFS"/>
</dbReference>
<dbReference type="PANTHER" id="PTHR23502">
    <property type="entry name" value="MAJOR FACILITATOR SUPERFAMILY"/>
    <property type="match status" value="1"/>
</dbReference>
<evidence type="ECO:0000313" key="9">
    <source>
        <dbReference type="EMBL" id="OAA49578.1"/>
    </source>
</evidence>
<dbReference type="InterPro" id="IPR020846">
    <property type="entry name" value="MFS_dom"/>
</dbReference>
<gene>
    <name evidence="9" type="ORF">NOR_01501</name>
</gene>
<dbReference type="SUPFAM" id="SSF103473">
    <property type="entry name" value="MFS general substrate transporter"/>
    <property type="match status" value="1"/>
</dbReference>
<feature type="transmembrane region" description="Helical" evidence="7">
    <location>
        <begin position="636"/>
        <end position="656"/>
    </location>
</feature>
<feature type="transmembrane region" description="Helical" evidence="7">
    <location>
        <begin position="300"/>
        <end position="319"/>
    </location>
</feature>
<evidence type="ECO:0000256" key="7">
    <source>
        <dbReference type="SAM" id="Phobius"/>
    </source>
</evidence>
<feature type="compositionally biased region" description="Basic residues" evidence="6">
    <location>
        <begin position="150"/>
        <end position="164"/>
    </location>
</feature>
<dbReference type="GO" id="GO:0022857">
    <property type="term" value="F:transmembrane transporter activity"/>
    <property type="evidence" value="ECO:0007669"/>
    <property type="project" value="InterPro"/>
</dbReference>
<feature type="transmembrane region" description="Helical" evidence="7">
    <location>
        <begin position="269"/>
        <end position="288"/>
    </location>
</feature>
<dbReference type="Proteomes" id="UP000243498">
    <property type="component" value="Unassembled WGS sequence"/>
</dbReference>
<feature type="transmembrane region" description="Helical" evidence="7">
    <location>
        <begin position="462"/>
        <end position="486"/>
    </location>
</feature>
<evidence type="ECO:0000256" key="3">
    <source>
        <dbReference type="ARBA" id="ARBA00022989"/>
    </source>
</evidence>
<feature type="domain" description="Major facilitator superfamily (MFS) profile" evidence="8">
    <location>
        <begin position="234"/>
        <end position="728"/>
    </location>
</feature>
<feature type="region of interest" description="Disordered" evidence="6">
    <location>
        <begin position="706"/>
        <end position="728"/>
    </location>
</feature>
<name>A0A162JV49_METRR</name>
<keyword evidence="3 7" id="KW-1133">Transmembrane helix</keyword>
<feature type="transmembrane region" description="Helical" evidence="7">
    <location>
        <begin position="388"/>
        <end position="407"/>
    </location>
</feature>
<feature type="transmembrane region" description="Helical" evidence="7">
    <location>
        <begin position="359"/>
        <end position="382"/>
    </location>
</feature>
<evidence type="ECO:0000256" key="6">
    <source>
        <dbReference type="SAM" id="MobiDB-lite"/>
    </source>
</evidence>
<dbReference type="AlphaFoldDB" id="A0A162JV49"/>
<feature type="transmembrane region" description="Helical" evidence="7">
    <location>
        <begin position="325"/>
        <end position="347"/>
    </location>
</feature>
<accession>A0A162JV49</accession>
<dbReference type="STRING" id="1081105.A0A162JV49"/>
<organism evidence="9 10">
    <name type="scientific">Metarhizium rileyi (strain RCEF 4871)</name>
    <name type="common">Nomuraea rileyi</name>
    <dbReference type="NCBI Taxonomy" id="1649241"/>
    <lineage>
        <taxon>Eukaryota</taxon>
        <taxon>Fungi</taxon>
        <taxon>Dikarya</taxon>
        <taxon>Ascomycota</taxon>
        <taxon>Pezizomycotina</taxon>
        <taxon>Sordariomycetes</taxon>
        <taxon>Hypocreomycetidae</taxon>
        <taxon>Hypocreales</taxon>
        <taxon>Clavicipitaceae</taxon>
        <taxon>Metarhizium</taxon>
    </lineage>
</organism>
<dbReference type="Gene3D" id="1.20.1250.20">
    <property type="entry name" value="MFS general substrate transporter like domains"/>
    <property type="match status" value="1"/>
</dbReference>
<feature type="transmembrane region" description="Helical" evidence="7">
    <location>
        <begin position="601"/>
        <end position="624"/>
    </location>
</feature>
<dbReference type="FunFam" id="1.20.1250.20:FF:000011">
    <property type="entry name" value="MFS multidrug transporter, putative"/>
    <property type="match status" value="1"/>
</dbReference>
<feature type="transmembrane region" description="Helical" evidence="7">
    <location>
        <begin position="230"/>
        <end position="249"/>
    </location>
</feature>
<dbReference type="OrthoDB" id="3365399at2759"/>
<comment type="caution">
    <text evidence="9">The sequence shown here is derived from an EMBL/GenBank/DDBJ whole genome shotgun (WGS) entry which is preliminary data.</text>
</comment>
<evidence type="ECO:0000256" key="1">
    <source>
        <dbReference type="ARBA" id="ARBA00004141"/>
    </source>
</evidence>
<comment type="subcellular location">
    <subcellularLocation>
        <location evidence="1">Membrane</location>
        <topology evidence="1">Multi-pass membrane protein</topology>
    </subcellularLocation>
</comment>
<evidence type="ECO:0000259" key="8">
    <source>
        <dbReference type="PROSITE" id="PS50850"/>
    </source>
</evidence>
<dbReference type="CDD" id="cd17323">
    <property type="entry name" value="MFS_Tpo1_MDR_like"/>
    <property type="match status" value="1"/>
</dbReference>
<dbReference type="GO" id="GO:0005886">
    <property type="term" value="C:plasma membrane"/>
    <property type="evidence" value="ECO:0007669"/>
    <property type="project" value="TreeGrafter"/>
</dbReference>
<feature type="transmembrane region" description="Helical" evidence="7">
    <location>
        <begin position="567"/>
        <end position="589"/>
    </location>
</feature>
<keyword evidence="2 7" id="KW-0812">Transmembrane</keyword>
<dbReference type="PANTHER" id="PTHR23502:SF12">
    <property type="entry name" value="MULTIDRUG TRANSPORTER, PUTATIVE (AFU_ORTHOLOGUE AFUA_1G06440)-RELATED"/>
    <property type="match status" value="1"/>
</dbReference>
<feature type="transmembrane region" description="Helical" evidence="7">
    <location>
        <begin position="498"/>
        <end position="520"/>
    </location>
</feature>
<evidence type="ECO:0000313" key="10">
    <source>
        <dbReference type="Proteomes" id="UP000243498"/>
    </source>
</evidence>
<proteinExistence type="predicted"/>
<reference evidence="9 10" key="1">
    <citation type="journal article" date="2016" name="Genome Biol. Evol.">
        <title>Divergent and convergent evolution of fungal pathogenicity.</title>
        <authorList>
            <person name="Shang Y."/>
            <person name="Xiao G."/>
            <person name="Zheng P."/>
            <person name="Cen K."/>
            <person name="Zhan S."/>
            <person name="Wang C."/>
        </authorList>
    </citation>
    <scope>NUCLEOTIDE SEQUENCE [LARGE SCALE GENOMIC DNA]</scope>
    <source>
        <strain evidence="9 10">RCEF 4871</strain>
    </source>
</reference>
<evidence type="ECO:0000256" key="5">
    <source>
        <dbReference type="ARBA" id="ARBA00023180"/>
    </source>
</evidence>
<feature type="region of interest" description="Disordered" evidence="6">
    <location>
        <begin position="104"/>
        <end position="172"/>
    </location>
</feature>
<dbReference type="OMA" id="FRWANWI"/>
<dbReference type="InterPro" id="IPR036259">
    <property type="entry name" value="MFS_trans_sf"/>
</dbReference>
<evidence type="ECO:0000256" key="4">
    <source>
        <dbReference type="ARBA" id="ARBA00023136"/>
    </source>
</evidence>
<feature type="compositionally biased region" description="Low complexity" evidence="6">
    <location>
        <begin position="128"/>
        <end position="142"/>
    </location>
</feature>
<dbReference type="PROSITE" id="PS50850">
    <property type="entry name" value="MFS"/>
    <property type="match status" value="1"/>
</dbReference>
<sequence>MPPVEKLGPVSCHGQLLGSSRLAVFPDNLLLLQGVCGGASFPKRFVENVSTPSAVRHLCASSLRSVRCPIALSSLLRERRHGIPRATNQPPTLLCRPVSCQSDKMASDAKKTPAATSAGHEHQLDNMPSSASRSSSDAGSPRLEPIKTSHTNRSRRSNPSHRPRASVPLDNLEHCITPDVETEAERMAREPITYTRTGTSIGSTASRPPEFEVYFEEGDVENPRNWPLSYRCWCIFCVSFATWVATLYSTSYTSSTPGLIEEFGSSTTIVTLGMTTYLLGLAAGSLVVAPLSELYGRQMIYLVCLCLWAALIIPCGLARSLTTIIVVRFIGAFFGAVMISNAPGSVVDVSNPDYLARSMSLFGVAPLNGPVTGPIIGGFVFQYLGWRWANWFVLILAGLAIALMCTVRETYAPKIVQRKAARLRKQMDDPRYWCQYDQKVSTVRLLKVNLSRPFVLFATEPILWFMNFWISIIYGILYLCFVAYPIVFSQHRGWGPGVSGLAFCGIGVGTLAAIAAEPLFRHIINSQRRDPETGKPYPEAQASIMAIGAVCTAVGQLGFSWTCLPKTIHWAAPIAFGIPFGCGNTLSFIYGSNYLAGAYGIYAASALAGNAVIRSIIGGTLPLAGPQMYKVLKAQWAGTLLGLLEVAIIPIPFIFWRFGGRIRARSTTIRQLREDQENLDEKRAARLRTGCDVTALGNVTKEPVPKAKIHNSESGNQGVNRRISLPDT</sequence>
<dbReference type="EMBL" id="AZHC01000003">
    <property type="protein sequence ID" value="OAA49578.1"/>
    <property type="molecule type" value="Genomic_DNA"/>
</dbReference>
<dbReference type="Pfam" id="PF07690">
    <property type="entry name" value="MFS_1"/>
    <property type="match status" value="1"/>
</dbReference>